<reference evidence="1 2" key="1">
    <citation type="submission" date="2020-04" db="EMBL/GenBank/DDBJ databases">
        <title>Genome sequencing of novel species.</title>
        <authorList>
            <person name="Heo J."/>
            <person name="Kim S.-J."/>
            <person name="Kim J.-S."/>
            <person name="Hong S.-B."/>
            <person name="Kwon S.-W."/>
        </authorList>
    </citation>
    <scope>NUCLEOTIDE SEQUENCE [LARGE SCALE GENOMIC DNA]</scope>
    <source>
        <strain evidence="1 2">GN2-R2</strain>
    </source>
</reference>
<evidence type="ECO:0000313" key="2">
    <source>
        <dbReference type="Proteomes" id="UP000502415"/>
    </source>
</evidence>
<accession>A0A7Z2ZU78</accession>
<organism evidence="1 2">
    <name type="scientific">Massilia forsythiae</name>
    <dbReference type="NCBI Taxonomy" id="2728020"/>
    <lineage>
        <taxon>Bacteria</taxon>
        <taxon>Pseudomonadati</taxon>
        <taxon>Pseudomonadota</taxon>
        <taxon>Betaproteobacteria</taxon>
        <taxon>Burkholderiales</taxon>
        <taxon>Oxalobacteraceae</taxon>
        <taxon>Telluria group</taxon>
        <taxon>Massilia</taxon>
    </lineage>
</organism>
<dbReference type="InterPro" id="IPR010263">
    <property type="entry name" value="T6SS_TssK"/>
</dbReference>
<dbReference type="AlphaFoldDB" id="A0A7Z2ZU78"/>
<dbReference type="RefSeq" id="WP_170204107.1">
    <property type="nucleotide sequence ID" value="NZ_CP051685.1"/>
</dbReference>
<proteinExistence type="predicted"/>
<keyword evidence="2" id="KW-1185">Reference proteome</keyword>
<dbReference type="NCBIfam" id="TIGR03353">
    <property type="entry name" value="VI_chp_4"/>
    <property type="match status" value="1"/>
</dbReference>
<name>A0A7Z2ZU78_9BURK</name>
<dbReference type="EMBL" id="CP051685">
    <property type="protein sequence ID" value="QJE02020.1"/>
    <property type="molecule type" value="Genomic_DNA"/>
</dbReference>
<protein>
    <submittedName>
        <fullName evidence="1">Type VI secretion system baseplate subunit TssK</fullName>
    </submittedName>
</protein>
<dbReference type="PANTHER" id="PTHR35566">
    <property type="entry name" value="BLR3599 PROTEIN"/>
    <property type="match status" value="1"/>
</dbReference>
<dbReference type="KEGG" id="mfy:HH212_20000"/>
<gene>
    <name evidence="1" type="primary">tssK</name>
    <name evidence="1" type="ORF">HH212_20000</name>
</gene>
<dbReference type="Pfam" id="PF05936">
    <property type="entry name" value="T6SS_VasE"/>
    <property type="match status" value="1"/>
</dbReference>
<dbReference type="Proteomes" id="UP000502415">
    <property type="component" value="Chromosome"/>
</dbReference>
<sequence>MSGKILWGEGLFLRPQHFQQQDRYHEERLHHTAGLLHPYAWGVGTLQVDRDALANNTLRLLELALRFQDGELVSAPGADELPEAVDLGQLPQSVQTVTYHAAMPGFKPFGGNFSSNIGGNAGASAGSDASAVRFQQLERETPDLYTGAAAAQLSYLRKTVRLVSDAEPLDAYVHVPLLRLRRAASGGFELDASFVPPCLSVRSSPLLFLQLRRLVDALQAKVSALYGHHREPSKHVIEFRSGDMSSFWLLHTASTASATLSHYFHHPALHPERLYEQLLALAGSLMTFSKSWTLADLPPYKHAEPGPAFATLHQIIRELLDTVISSKYFAIALREVKPSYHHGMLDSQKIDDKTTFYLAVSAGLPASELVDVVPLRFKVGAPDDVEKFVLSAMPGVRLVHAPQVPPAVPVRPDAVYFAIEAKGQMYERMLQAQSISIYVPGSMSDARLDLVAVTA</sequence>
<evidence type="ECO:0000313" key="1">
    <source>
        <dbReference type="EMBL" id="QJE02020.1"/>
    </source>
</evidence>
<dbReference type="PANTHER" id="PTHR35566:SF1">
    <property type="entry name" value="TYPE VI SECRETION SYSTEM BASEPLATE COMPONENT TSSK1"/>
    <property type="match status" value="1"/>
</dbReference>